<accession>A0A8I5YUB1</accession>
<dbReference type="AlphaFoldDB" id="A0A8I5YUB1"/>
<proteinExistence type="predicted"/>
<reference evidence="1" key="1">
    <citation type="submission" date="2025-08" db="UniProtKB">
        <authorList>
            <consortium name="Ensembl"/>
        </authorList>
    </citation>
    <scope>IDENTIFICATION</scope>
</reference>
<dbReference type="InterPro" id="IPR039938">
    <property type="entry name" value="Sp4-like"/>
</dbReference>
<organism evidence="1 2">
    <name type="scientific">Pongo abelii</name>
    <name type="common">Sumatran orangutan</name>
    <name type="synonym">Pongo pygmaeus abelii</name>
    <dbReference type="NCBI Taxonomy" id="9601"/>
    <lineage>
        <taxon>Eukaryota</taxon>
        <taxon>Metazoa</taxon>
        <taxon>Chordata</taxon>
        <taxon>Craniata</taxon>
        <taxon>Vertebrata</taxon>
        <taxon>Euteleostomi</taxon>
        <taxon>Mammalia</taxon>
        <taxon>Eutheria</taxon>
        <taxon>Euarchontoglires</taxon>
        <taxon>Primates</taxon>
        <taxon>Haplorrhini</taxon>
        <taxon>Catarrhini</taxon>
        <taxon>Hominidae</taxon>
        <taxon>Pongo</taxon>
    </lineage>
</organism>
<evidence type="ECO:0000313" key="1">
    <source>
        <dbReference type="Ensembl" id="ENSPPYP00000041237.1"/>
    </source>
</evidence>
<dbReference type="GeneTree" id="ENSGT00530000064407"/>
<reference evidence="1" key="2">
    <citation type="submission" date="2025-09" db="UniProtKB">
        <authorList>
            <consortium name="Ensembl"/>
        </authorList>
    </citation>
    <scope>IDENTIFICATION</scope>
</reference>
<protein>
    <submittedName>
        <fullName evidence="1">Uncharacterized protein</fullName>
    </submittedName>
</protein>
<dbReference type="PANTHER" id="PTHR14947:SF24">
    <property type="entry name" value="ZINC FINGER PROTEIN 781-RELATED"/>
    <property type="match status" value="1"/>
</dbReference>
<keyword evidence="2" id="KW-1185">Reference proteome</keyword>
<dbReference type="Ensembl" id="ENSPPYT00000042672.1">
    <property type="protein sequence ID" value="ENSPPYP00000041237.1"/>
    <property type="gene ID" value="ENSPPYG00000039398.1"/>
</dbReference>
<evidence type="ECO:0000313" key="2">
    <source>
        <dbReference type="Proteomes" id="UP000001595"/>
    </source>
</evidence>
<dbReference type="PANTHER" id="PTHR14947">
    <property type="entry name" value="ZINC FINGER PROTEIN"/>
    <property type="match status" value="1"/>
</dbReference>
<dbReference type="Proteomes" id="UP000001595">
    <property type="component" value="Unplaced"/>
</dbReference>
<sequence length="161" mass="18314">MAESLPKIRKFILERNATNVKNVTEPLTRAHILLDTREFILESHPTNVKNVAKPLTGSQTLLSIREFILERNPRNVKNVVKYVFRQKSSAVAEPSWRTCARAMQKGNVGLELSCRVPTEAANWNCEKATILQTPKCQIHYELALCTWKSRRHSIPIHEGAA</sequence>
<name>A0A8I5YUB1_PONAB</name>